<keyword evidence="1" id="KW-0472">Membrane</keyword>
<sequence length="59" mass="6121">MQLMFLLIALAVVAGFVGVGIGVAEGSTAIILGSLVLSGVATFFGIQLRRRILSDRQSS</sequence>
<organism evidence="2 3">
    <name type="scientific">Exiguobacterium marinum</name>
    <dbReference type="NCBI Taxonomy" id="273528"/>
    <lineage>
        <taxon>Bacteria</taxon>
        <taxon>Bacillati</taxon>
        <taxon>Bacillota</taxon>
        <taxon>Bacilli</taxon>
        <taxon>Bacillales</taxon>
        <taxon>Bacillales Family XII. Incertae Sedis</taxon>
        <taxon>Exiguobacterium</taxon>
    </lineage>
</organism>
<dbReference type="Pfam" id="PF17259">
    <property type="entry name" value="DUF5325"/>
    <property type="match status" value="1"/>
</dbReference>
<dbReference type="Proteomes" id="UP001213680">
    <property type="component" value="Chromosome"/>
</dbReference>
<gene>
    <name evidence="2" type="ORF">PTI97_05050</name>
</gene>
<dbReference type="EMBL" id="CP118099">
    <property type="protein sequence ID" value="WDH76884.1"/>
    <property type="molecule type" value="Genomic_DNA"/>
</dbReference>
<protein>
    <submittedName>
        <fullName evidence="2">DUF5325 family protein</fullName>
    </submittedName>
</protein>
<dbReference type="InterPro" id="IPR035211">
    <property type="entry name" value="DUF5325"/>
</dbReference>
<dbReference type="RefSeq" id="WP_026826361.1">
    <property type="nucleotide sequence ID" value="NZ_CP118099.1"/>
</dbReference>
<evidence type="ECO:0000313" key="2">
    <source>
        <dbReference type="EMBL" id="WDH76884.1"/>
    </source>
</evidence>
<keyword evidence="1" id="KW-1133">Transmembrane helix</keyword>
<evidence type="ECO:0000256" key="1">
    <source>
        <dbReference type="SAM" id="Phobius"/>
    </source>
</evidence>
<feature type="transmembrane region" description="Helical" evidence="1">
    <location>
        <begin position="30"/>
        <end position="48"/>
    </location>
</feature>
<evidence type="ECO:0000313" key="3">
    <source>
        <dbReference type="Proteomes" id="UP001213680"/>
    </source>
</evidence>
<accession>A0ABY7X188</accession>
<name>A0ABY7X188_9BACL</name>
<keyword evidence="3" id="KW-1185">Reference proteome</keyword>
<reference evidence="2 3" key="1">
    <citation type="submission" date="2023-02" db="EMBL/GenBank/DDBJ databases">
        <title>A bacterium isolated from plastisphere.</title>
        <authorList>
            <person name="Sun Y."/>
        </authorList>
    </citation>
    <scope>NUCLEOTIDE SEQUENCE [LARGE SCALE GENOMIC DNA]</scope>
    <source>
        <strain evidence="3">a-1</strain>
    </source>
</reference>
<proteinExistence type="predicted"/>
<keyword evidence="1" id="KW-0812">Transmembrane</keyword>